<dbReference type="InterPro" id="IPR036404">
    <property type="entry name" value="Jacalin-like_lectin_dom_sf"/>
</dbReference>
<gene>
    <name evidence="3" type="ORF">DM484_23485</name>
</gene>
<dbReference type="EMBL" id="QJPH01000470">
    <property type="protein sequence ID" value="PZN73005.1"/>
    <property type="molecule type" value="Genomic_DNA"/>
</dbReference>
<accession>A0A2W4QLF7</accession>
<dbReference type="InterPro" id="IPR036673">
    <property type="entry name" value="Cyanovirin-N_sf"/>
</dbReference>
<feature type="region of interest" description="Disordered" evidence="1">
    <location>
        <begin position="693"/>
        <end position="732"/>
    </location>
</feature>
<evidence type="ECO:0000259" key="2">
    <source>
        <dbReference type="PROSITE" id="PS51752"/>
    </source>
</evidence>
<dbReference type="PANTHER" id="PTHR47293">
    <property type="entry name" value="JACALIN-RELATED LECTIN 3"/>
    <property type="match status" value="1"/>
</dbReference>
<dbReference type="InterPro" id="IPR001229">
    <property type="entry name" value="Jacalin-like_lectin_dom"/>
</dbReference>
<feature type="compositionally biased region" description="Low complexity" evidence="1">
    <location>
        <begin position="93"/>
        <end position="107"/>
    </location>
</feature>
<dbReference type="PANTHER" id="PTHR47293:SF15">
    <property type="entry name" value="JACALIN-RELATED LECTIN 19"/>
    <property type="match status" value="1"/>
</dbReference>
<dbReference type="SUPFAM" id="SSF51101">
    <property type="entry name" value="Mannose-binding lectins"/>
    <property type="match status" value="3"/>
</dbReference>
<dbReference type="Proteomes" id="UP000249396">
    <property type="component" value="Unassembled WGS sequence"/>
</dbReference>
<evidence type="ECO:0000256" key="1">
    <source>
        <dbReference type="SAM" id="MobiDB-lite"/>
    </source>
</evidence>
<evidence type="ECO:0000313" key="4">
    <source>
        <dbReference type="Proteomes" id="UP000249396"/>
    </source>
</evidence>
<feature type="compositionally biased region" description="Low complexity" evidence="1">
    <location>
        <begin position="694"/>
        <end position="732"/>
    </location>
</feature>
<dbReference type="Gene3D" id="2.30.60.10">
    <property type="entry name" value="Cyanovirin-N"/>
    <property type="match status" value="1"/>
</dbReference>
<reference evidence="3 4" key="1">
    <citation type="journal article" date="2018" name="Aquat. Microb. Ecol.">
        <title>Gammaproteobacterial methanotrophs dominate.</title>
        <authorList>
            <person name="Rissanen A.J."/>
            <person name="Saarenheimo J."/>
            <person name="Tiirola M."/>
            <person name="Peura S."/>
            <person name="Aalto S.L."/>
            <person name="Karvinen A."/>
            <person name="Nykanen H."/>
        </authorList>
    </citation>
    <scope>NUCLEOTIDE SEQUENCE [LARGE SCALE GENOMIC DNA]</scope>
    <source>
        <strain evidence="3">AMbin10</strain>
    </source>
</reference>
<sequence length="2078" mass="215017">MSTPFTTPTTLITGIGAGFNTFTGVQMPSALSTASTTTSQGLSSQFFVKVCSSVDSFNKATSHSLGVTAQINASSDDDGEEGDSSADSDSDSSSENGPTVGSTTTLSTSLNLSDTSISVVVYSNVVTNSPIYDSSSLASNITVPTTAADSLAFYQQYGDSFVSAVTEGGEYMGIFVYYCQTDQDQKAVQESLSASGVVDVDGSSATLGATVGGGISNTVSNTNVRCSIYQSLLGSTATLPADTGTPQAFAEAIINFAQNFDASQISQPVVFDFATQGYETLFDTVDPGFQAIAANRAIYTESVGPNLANLQNLWSKYQWIDNAYQTYGYTGDTQLSKNQTQLISDIDGLNQWLSPQWSASTVLPGNLMNTKGGISLVFFNNQLFMAFAGTDNQINVWSSDDNGQTWGNQNQVLPGFYCQGAPALAVYNSQLCLAFNDGGALFICTSSNGSSFSTPVIYGSNTSNAGPSLAVVGGLLYMVYTGQNSQIYLSSSSNGTSFGNETQLPAAYQSTSSGVNTSLAVSGDSLYVAFSATSNGTACLGVGSATISSSGLGSFGTPTYISGGAVGGTLSLTAVSGILFAAWSNGGNVVLWIETLGTAANSCSNVVTGGQPALLAYNNQLGLSYSSATTSSANINFMTMTGLGVAGNPAQSAPLPQSHNPPQSLLNGVPVFTYTTPTQPAWGATGGSPYQDINVGSSANTASSSSTTASGSASASVNGHTSPTVGGSTTSTGTINTSGLPIPISSLPVISSITLWGSSYMGQIDITYDSPTGNSTFSHGTWDTSGDSATINLASGEFLTSITGSWGEYVNQLKFVTNLGNKLTYPPNPESASGVISWSSSANQANQILVGFQGRCGAYLDQLQPIVIEIQPAQWVAPSLTPQPYSEVLPVSEIGVGFNTFTGSALPNSALNTSTSVTSSQGVQSTSYVKICASVESLEQTLSQTSGFSIGVPGLFKVGHTKTKTQSLNVKDTSVSVVVVTQVVTASPAYTACALSSAAQALAPATFFTQYGDSYVSSTVNGGEYVAVFVYDCQSMTQSQSVEKSLSAGIDTDGANVDADLGSTLSSTQSSTSVTCTCHQSVRGSSDALPALTFNPTTDITSLVNYAAGFDAASVNAPVVLSFTTSGYETLYPADASFQNILTNRNTYNTHVAPALSGLYGIWSQILSLAKTYQTYGYTGDANTSFPAQSGSKSGEVASAINGLNSWIDSVVLNPFTVQALASSLNPPAALANGSPTLVYQTPAHPIWGTNVSSPYQDVEIGMAIAVTNTSSPNPTPPPIPLTSLPVIGSIALEGGSYVNEIVVTYDLPTGPSTFTHGQTGGTSDYAVNLQTGEFITSISGYYSDYVYQLTFNTNLGQTYTYPTGNSTSGTTSFSWATNAGEVLVGFQGSSGSFLNQLQPITIQFQPAEWNTPLLATATAQPALPVTGLGVGFNTFLNSAMPNSAAVAPCSIGSQNVASQNFVQVCNSSDSLDKTVKHSIGLSVEGQSAKHKSSSTVKSSNTSVSVVVYANAVKSSPIYSTDPALLPAAVGLTPEELFTAYGDSYVSAATLGAEYMAVFVYECETESDQQSVMNSFAVQGVVPSDPPVSIGVNFSKSMTNASSQTTVNCRAYQMLRGSSASLPEITNDTSTDITNLVSFAQTLSVSDVAGNGVVLEFATTGYETLMSSTTATAFQPIVTNRQTYTNNVASSLASLDTIRSAMQQVASLYKTYGYTGDSTFYTNCQQFNQDYSALEIWIAQTNANPLGSYTYPTAPKSVSNGSPSAQFQVETGTAWGGGKSAPAWYDLATSSATGSNLTNATNNKSNPSTPIALSTQPVLASVALWGSSWMYQIGTSYQTNSGTVQFIHGGTSGVFQQAPLNLRAGEFITSISGTAGWYINQLTLNTNYGQSVTYPPSPQAGGAFSWTVPAGATLVGFQGTCGSYLNQLQPVYLQFQPAIWVQYASVAQYIPAGSYQNTSSAISIQIQAQCTSASGSQVASSLTYTTAQAVSIGDIGNINGVLTIATGNSAIKNGTNKFGQYVPAGSYQGSSSGISVTISATCLNAQGNSVASTLTYTTTQAATISDIENKNGVLTINT</sequence>
<feature type="region of interest" description="Disordered" evidence="1">
    <location>
        <begin position="69"/>
        <end position="107"/>
    </location>
</feature>
<feature type="compositionally biased region" description="Acidic residues" evidence="1">
    <location>
        <begin position="75"/>
        <end position="92"/>
    </location>
</feature>
<proteinExistence type="predicted"/>
<dbReference type="SUPFAM" id="SSF75005">
    <property type="entry name" value="Arabinanase/levansucrase/invertase"/>
    <property type="match status" value="1"/>
</dbReference>
<comment type="caution">
    <text evidence="3">The sequence shown here is derived from an EMBL/GenBank/DDBJ whole genome shotgun (WGS) entry which is preliminary data.</text>
</comment>
<name>A0A2W4QLF7_9GAMM</name>
<organism evidence="3 4">
    <name type="scientific">Candidatus Methylumidiphilus alinenensis</name>
    <dbReference type="NCBI Taxonomy" id="2202197"/>
    <lineage>
        <taxon>Bacteria</taxon>
        <taxon>Pseudomonadati</taxon>
        <taxon>Pseudomonadota</taxon>
        <taxon>Gammaproteobacteria</taxon>
        <taxon>Methylococcales</taxon>
        <taxon>Candidatus Methylumidiphilus</taxon>
    </lineage>
</organism>
<dbReference type="InterPro" id="IPR023296">
    <property type="entry name" value="Glyco_hydro_beta-prop_sf"/>
</dbReference>
<protein>
    <recommendedName>
        <fullName evidence="2">Jacalin-type lectin domain-containing protein</fullName>
    </recommendedName>
</protein>
<dbReference type="Pfam" id="PF01419">
    <property type="entry name" value="Jacalin"/>
    <property type="match status" value="3"/>
</dbReference>
<dbReference type="Gene3D" id="2.100.10.30">
    <property type="entry name" value="Jacalin-like lectin domain"/>
    <property type="match status" value="3"/>
</dbReference>
<dbReference type="PROSITE" id="PS51752">
    <property type="entry name" value="JACALIN_LECTIN"/>
    <property type="match status" value="1"/>
</dbReference>
<evidence type="ECO:0000313" key="3">
    <source>
        <dbReference type="EMBL" id="PZN73005.1"/>
    </source>
</evidence>
<dbReference type="SMART" id="SM00915">
    <property type="entry name" value="Jacalin"/>
    <property type="match status" value="1"/>
</dbReference>
<feature type="domain" description="Jacalin-type lectin" evidence="2">
    <location>
        <begin position="1279"/>
        <end position="1404"/>
    </location>
</feature>